<name>A0A0N1FBS6_9PROT</name>
<accession>A0A0N1FBS6</accession>
<dbReference type="AlphaFoldDB" id="A0A0N1FBS6"/>
<gene>
    <name evidence="1" type="ORF">GLUCOINTEAF2_0203891</name>
</gene>
<protein>
    <submittedName>
        <fullName evidence="1">Uncharacterized protein</fullName>
    </submittedName>
</protein>
<proteinExistence type="predicted"/>
<reference evidence="1 2" key="1">
    <citation type="submission" date="2015-07" db="EMBL/GenBank/DDBJ databases">
        <title>Draft Genome Sequence of Komagataeibacter intermedius Strain AF2, Isolated from Kombucha Tea.</title>
        <authorList>
            <person name="Santos R.A."/>
            <person name="Berretta A.A."/>
            <person name="Barud H.S."/>
            <person name="Ribeiro S.J."/>
            <person name="Gonzalez-Garcia L.N."/>
            <person name="Zucchi T.D."/>
            <person name="Goldman G.H."/>
            <person name="Riano-Pachon D.M."/>
        </authorList>
    </citation>
    <scope>NUCLEOTIDE SEQUENCE [LARGE SCALE GENOMIC DNA]</scope>
    <source>
        <strain evidence="1 2">AF2</strain>
    </source>
</reference>
<evidence type="ECO:0000313" key="2">
    <source>
        <dbReference type="Proteomes" id="UP000031553"/>
    </source>
</evidence>
<dbReference type="EMBL" id="JUFX02000050">
    <property type="protein sequence ID" value="KPH88239.1"/>
    <property type="molecule type" value="Genomic_DNA"/>
</dbReference>
<dbReference type="Proteomes" id="UP000031553">
    <property type="component" value="Unassembled WGS sequence"/>
</dbReference>
<evidence type="ECO:0000313" key="1">
    <source>
        <dbReference type="EMBL" id="KPH88239.1"/>
    </source>
</evidence>
<comment type="caution">
    <text evidence="1">The sequence shown here is derived from an EMBL/GenBank/DDBJ whole genome shotgun (WGS) entry which is preliminary data.</text>
</comment>
<organism evidence="1 2">
    <name type="scientific">Komagataeibacter intermedius AF2</name>
    <dbReference type="NCBI Taxonomy" id="1458464"/>
    <lineage>
        <taxon>Bacteria</taxon>
        <taxon>Pseudomonadati</taxon>
        <taxon>Pseudomonadota</taxon>
        <taxon>Alphaproteobacteria</taxon>
        <taxon>Acetobacterales</taxon>
        <taxon>Acetobacteraceae</taxon>
        <taxon>Komagataeibacter</taxon>
    </lineage>
</organism>
<sequence length="188" mass="21552">MRVKHHFLRLARIGTNEHHPAVAQTHMRDLHLYRHTTQNDNLMAPVKLVSLSRCKTQRNIGGPPPRLMAVFPPSAISPYGIIASFISFLTQQFEQTDEAQPFAGRTRHVLLKKSAQSSLPWTNPGKRLSFSVIVKRRLSRPDHLAYRLPRYPKVPADRLDRRSFDKMRATDLSNCFHNKHPKPGLHSA</sequence>